<keyword evidence="2" id="KW-1185">Reference proteome</keyword>
<organism evidence="1 2">
    <name type="scientific">Paenibacillus xylanexedens</name>
    <dbReference type="NCBI Taxonomy" id="528191"/>
    <lineage>
        <taxon>Bacteria</taxon>
        <taxon>Bacillati</taxon>
        <taxon>Bacillota</taxon>
        <taxon>Bacilli</taxon>
        <taxon>Bacillales</taxon>
        <taxon>Paenibacillaceae</taxon>
        <taxon>Paenibacillus</taxon>
    </lineage>
</organism>
<gene>
    <name evidence="1" type="ORF">J2Z28_004775</name>
</gene>
<comment type="caution">
    <text evidence="1">The sequence shown here is derived from an EMBL/GenBank/DDBJ whole genome shotgun (WGS) entry which is preliminary data.</text>
</comment>
<dbReference type="Proteomes" id="UP000810207">
    <property type="component" value="Unassembled WGS sequence"/>
</dbReference>
<protein>
    <submittedName>
        <fullName evidence="1">Uncharacterized protein</fullName>
    </submittedName>
</protein>
<evidence type="ECO:0000313" key="2">
    <source>
        <dbReference type="Proteomes" id="UP000810207"/>
    </source>
</evidence>
<name>A0ABS4RZ22_PAEXY</name>
<reference evidence="1 2" key="1">
    <citation type="submission" date="2021-03" db="EMBL/GenBank/DDBJ databases">
        <title>Genomic Encyclopedia of Type Strains, Phase IV (KMG-IV): sequencing the most valuable type-strain genomes for metagenomic binning, comparative biology and taxonomic classification.</title>
        <authorList>
            <person name="Goeker M."/>
        </authorList>
    </citation>
    <scope>NUCLEOTIDE SEQUENCE [LARGE SCALE GENOMIC DNA]</scope>
    <source>
        <strain evidence="1 2">DSM 21292</strain>
    </source>
</reference>
<dbReference type="EMBL" id="JAGIKV010000020">
    <property type="protein sequence ID" value="MBP2248106.1"/>
    <property type="molecule type" value="Genomic_DNA"/>
</dbReference>
<accession>A0ABS4RZ22</accession>
<proteinExistence type="predicted"/>
<evidence type="ECO:0000313" key="1">
    <source>
        <dbReference type="EMBL" id="MBP2248106.1"/>
    </source>
</evidence>
<sequence length="38" mass="4404">MIKTIKIERKKPPTESAEVIIRCSLLEVLNFVPHFPLL</sequence>